<organism evidence="2 3">
    <name type="scientific">Micromonospora cathayae</name>
    <dbReference type="NCBI Taxonomy" id="3028804"/>
    <lineage>
        <taxon>Bacteria</taxon>
        <taxon>Bacillati</taxon>
        <taxon>Actinomycetota</taxon>
        <taxon>Actinomycetes</taxon>
        <taxon>Micromonosporales</taxon>
        <taxon>Micromonosporaceae</taxon>
        <taxon>Micromonospora</taxon>
    </lineage>
</organism>
<reference evidence="2 3" key="1">
    <citation type="submission" date="2023-02" db="EMBL/GenBank/DDBJ databases">
        <authorList>
            <person name="Mo P."/>
        </authorList>
    </citation>
    <scope>NUCLEOTIDE SEQUENCE [LARGE SCALE GENOMIC DNA]</scope>
    <source>
        <strain evidence="2 3">HUAS 3</strain>
    </source>
</reference>
<dbReference type="InterPro" id="IPR036388">
    <property type="entry name" value="WH-like_DNA-bd_sf"/>
</dbReference>
<dbReference type="Gene3D" id="1.10.10.10">
    <property type="entry name" value="Winged helix-like DNA-binding domain superfamily/Winged helix DNA-binding domain"/>
    <property type="match status" value="1"/>
</dbReference>
<dbReference type="RefSeq" id="WP_275030198.1">
    <property type="nucleotide sequence ID" value="NZ_CP118615.1"/>
</dbReference>
<dbReference type="PROSITE" id="PS50995">
    <property type="entry name" value="HTH_MARR_2"/>
    <property type="match status" value="1"/>
</dbReference>
<dbReference type="InterPro" id="IPR036390">
    <property type="entry name" value="WH_DNA-bd_sf"/>
</dbReference>
<dbReference type="Proteomes" id="UP001219605">
    <property type="component" value="Chromosome"/>
</dbReference>
<evidence type="ECO:0000259" key="1">
    <source>
        <dbReference type="PROSITE" id="PS50995"/>
    </source>
</evidence>
<dbReference type="InterPro" id="IPR039422">
    <property type="entry name" value="MarR/SlyA-like"/>
</dbReference>
<protein>
    <submittedName>
        <fullName evidence="2">MarR family winged helix-turn-helix transcriptional regulator</fullName>
    </submittedName>
</protein>
<sequence>MESRPLTAPEQRAWEGWRRMQAGLASQLNRQLLHRAGLSEADFVILDALLGAPDHRLRALALRCEVQWEKSRLSHQLARMQHRGLVVREECVEDSRGAVVRLTGAGQAAVRAAAAHRTEMIRSYLLDLLTPAQLDALAGISAAVLARLAEEDPHRRALADLADDRP</sequence>
<feature type="domain" description="HTH marR-type" evidence="1">
    <location>
        <begin position="1"/>
        <end position="146"/>
    </location>
</feature>
<dbReference type="PANTHER" id="PTHR33164:SF99">
    <property type="entry name" value="MARR FAMILY REGULATORY PROTEIN"/>
    <property type="match status" value="1"/>
</dbReference>
<dbReference type="SUPFAM" id="SSF46785">
    <property type="entry name" value="Winged helix' DNA-binding domain"/>
    <property type="match status" value="1"/>
</dbReference>
<proteinExistence type="predicted"/>
<dbReference type="SMART" id="SM00347">
    <property type="entry name" value="HTH_MARR"/>
    <property type="match status" value="1"/>
</dbReference>
<evidence type="ECO:0000313" key="3">
    <source>
        <dbReference type="Proteomes" id="UP001219605"/>
    </source>
</evidence>
<gene>
    <name evidence="2" type="ORF">PVK37_24715</name>
</gene>
<keyword evidence="3" id="KW-1185">Reference proteome</keyword>
<dbReference type="PANTHER" id="PTHR33164">
    <property type="entry name" value="TRANSCRIPTIONAL REGULATOR, MARR FAMILY"/>
    <property type="match status" value="1"/>
</dbReference>
<accession>A0ABY7ZL54</accession>
<name>A0ABY7ZL54_9ACTN</name>
<dbReference type="EMBL" id="CP118615">
    <property type="protein sequence ID" value="WDZ83640.1"/>
    <property type="molecule type" value="Genomic_DNA"/>
</dbReference>
<dbReference type="InterPro" id="IPR000835">
    <property type="entry name" value="HTH_MarR-typ"/>
</dbReference>
<evidence type="ECO:0000313" key="2">
    <source>
        <dbReference type="EMBL" id="WDZ83640.1"/>
    </source>
</evidence>